<dbReference type="Proteomes" id="UP000824120">
    <property type="component" value="Chromosome 12"/>
</dbReference>
<organism evidence="1 2">
    <name type="scientific">Solanum commersonii</name>
    <name type="common">Commerson's wild potato</name>
    <name type="synonym">Commerson's nightshade</name>
    <dbReference type="NCBI Taxonomy" id="4109"/>
    <lineage>
        <taxon>Eukaryota</taxon>
        <taxon>Viridiplantae</taxon>
        <taxon>Streptophyta</taxon>
        <taxon>Embryophyta</taxon>
        <taxon>Tracheophyta</taxon>
        <taxon>Spermatophyta</taxon>
        <taxon>Magnoliopsida</taxon>
        <taxon>eudicotyledons</taxon>
        <taxon>Gunneridae</taxon>
        <taxon>Pentapetalae</taxon>
        <taxon>asterids</taxon>
        <taxon>lamiids</taxon>
        <taxon>Solanales</taxon>
        <taxon>Solanaceae</taxon>
        <taxon>Solanoideae</taxon>
        <taxon>Solaneae</taxon>
        <taxon>Solanum</taxon>
    </lineage>
</organism>
<proteinExistence type="predicted"/>
<protein>
    <submittedName>
        <fullName evidence="1">Uncharacterized protein</fullName>
    </submittedName>
</protein>
<sequence length="91" mass="10279">MSQISTILMNSICNLTFFDYHVKRVNHDIGSHVYESTSTMDRHAIGCIYVSATWFEDDGDDDDDDADYECSSCVIKEIFLLSKKTANSKIG</sequence>
<keyword evidence="2" id="KW-1185">Reference proteome</keyword>
<dbReference type="OrthoDB" id="10361382at2759"/>
<reference evidence="1 2" key="1">
    <citation type="submission" date="2020-09" db="EMBL/GenBank/DDBJ databases">
        <title>De no assembly of potato wild relative species, Solanum commersonii.</title>
        <authorList>
            <person name="Cho K."/>
        </authorList>
    </citation>
    <scope>NUCLEOTIDE SEQUENCE [LARGE SCALE GENOMIC DNA]</scope>
    <source>
        <strain evidence="1">LZ3.2</strain>
        <tissue evidence="1">Leaf</tissue>
    </source>
</reference>
<name>A0A9J5W3T4_SOLCO</name>
<comment type="caution">
    <text evidence="1">The sequence shown here is derived from an EMBL/GenBank/DDBJ whole genome shotgun (WGS) entry which is preliminary data.</text>
</comment>
<evidence type="ECO:0000313" key="2">
    <source>
        <dbReference type="Proteomes" id="UP000824120"/>
    </source>
</evidence>
<gene>
    <name evidence="1" type="ORF">H5410_059548</name>
</gene>
<evidence type="ECO:0000313" key="1">
    <source>
        <dbReference type="EMBL" id="KAG5569782.1"/>
    </source>
</evidence>
<accession>A0A9J5W3T4</accession>
<dbReference type="AlphaFoldDB" id="A0A9J5W3T4"/>
<dbReference type="EMBL" id="JACXVP010000012">
    <property type="protein sequence ID" value="KAG5569782.1"/>
    <property type="molecule type" value="Genomic_DNA"/>
</dbReference>